<dbReference type="GO" id="GO:0003952">
    <property type="term" value="F:NAD+ synthase (glutamine-hydrolyzing) activity"/>
    <property type="evidence" value="ECO:0007669"/>
    <property type="project" value="UniProtKB-UniRule"/>
</dbReference>
<dbReference type="UniPathway" id="UPA00253">
    <property type="reaction ID" value="UER00334"/>
</dbReference>
<dbReference type="FunFam" id="3.40.50.620:FF:000106">
    <property type="entry name" value="Glutamine-dependent NAD(+) synthetase"/>
    <property type="match status" value="1"/>
</dbReference>
<comment type="catalytic activity">
    <reaction evidence="7 8">
        <text>deamido-NAD(+) + L-glutamine + ATP + H2O = L-glutamate + AMP + diphosphate + NAD(+) + H(+)</text>
        <dbReference type="Rhea" id="RHEA:24384"/>
        <dbReference type="ChEBI" id="CHEBI:15377"/>
        <dbReference type="ChEBI" id="CHEBI:15378"/>
        <dbReference type="ChEBI" id="CHEBI:29985"/>
        <dbReference type="ChEBI" id="CHEBI:30616"/>
        <dbReference type="ChEBI" id="CHEBI:33019"/>
        <dbReference type="ChEBI" id="CHEBI:57540"/>
        <dbReference type="ChEBI" id="CHEBI:58359"/>
        <dbReference type="ChEBI" id="CHEBI:58437"/>
        <dbReference type="ChEBI" id="CHEBI:456215"/>
        <dbReference type="EC" id="6.3.5.1"/>
    </reaction>
</comment>
<comment type="similarity">
    <text evidence="9">Belongs to the NAD synthetase family.</text>
</comment>
<feature type="active site" description="For glutaminase activity" evidence="7">
    <location>
        <position position="113"/>
    </location>
</feature>
<dbReference type="NCBIfam" id="TIGR00552">
    <property type="entry name" value="nadE"/>
    <property type="match status" value="1"/>
</dbReference>
<dbReference type="SUPFAM" id="SSF52402">
    <property type="entry name" value="Adenine nucleotide alpha hydrolases-like"/>
    <property type="match status" value="1"/>
</dbReference>
<evidence type="ECO:0000256" key="7">
    <source>
        <dbReference type="HAMAP-Rule" id="MF_02090"/>
    </source>
</evidence>
<organism evidence="11 12">
    <name type="scientific">Fodinibius halophilus</name>
    <dbReference type="NCBI Taxonomy" id="1736908"/>
    <lineage>
        <taxon>Bacteria</taxon>
        <taxon>Pseudomonadati</taxon>
        <taxon>Balneolota</taxon>
        <taxon>Balneolia</taxon>
        <taxon>Balneolales</taxon>
        <taxon>Balneolaceae</taxon>
        <taxon>Fodinibius</taxon>
    </lineage>
</organism>
<dbReference type="GO" id="GO:0005737">
    <property type="term" value="C:cytoplasm"/>
    <property type="evidence" value="ECO:0007669"/>
    <property type="project" value="InterPro"/>
</dbReference>
<feature type="binding site" evidence="7">
    <location>
        <position position="384"/>
    </location>
    <ligand>
        <name>deamido-NAD(+)</name>
        <dbReference type="ChEBI" id="CHEBI:58437"/>
        <note>ligand shared between two neighboring subunits</note>
    </ligand>
</feature>
<feature type="binding site" evidence="7">
    <location>
        <position position="408"/>
    </location>
    <ligand>
        <name>ATP</name>
        <dbReference type="ChEBI" id="CHEBI:30616"/>
    </ligand>
</feature>
<dbReference type="PANTHER" id="PTHR23090">
    <property type="entry name" value="NH 3 /GLUTAMINE-DEPENDENT NAD + SYNTHETASE"/>
    <property type="match status" value="1"/>
</dbReference>
<gene>
    <name evidence="7" type="primary">nadE</name>
    <name evidence="11" type="ORF">G3569_13290</name>
</gene>
<dbReference type="Proteomes" id="UP000479132">
    <property type="component" value="Unassembled WGS sequence"/>
</dbReference>
<dbReference type="AlphaFoldDB" id="A0A6M1T5G3"/>
<dbReference type="PROSITE" id="PS50263">
    <property type="entry name" value="CN_HYDROLASE"/>
    <property type="match status" value="1"/>
</dbReference>
<comment type="similarity">
    <text evidence="2 7 8">In the C-terminal section; belongs to the NAD synthetase family.</text>
</comment>
<dbReference type="SUPFAM" id="SSF56317">
    <property type="entry name" value="Carbon-nitrogen hydrolase"/>
    <property type="match status" value="1"/>
</dbReference>
<dbReference type="PANTHER" id="PTHR23090:SF9">
    <property type="entry name" value="GLUTAMINE-DEPENDENT NAD(+) SYNTHETASE"/>
    <property type="match status" value="1"/>
</dbReference>
<evidence type="ECO:0000256" key="8">
    <source>
        <dbReference type="PIRNR" id="PIRNR006630"/>
    </source>
</evidence>
<reference evidence="11 12" key="1">
    <citation type="submission" date="2020-02" db="EMBL/GenBank/DDBJ databases">
        <title>Aliifodinibius halophilus 2W32, complete genome.</title>
        <authorList>
            <person name="Li Y."/>
            <person name="Wu S."/>
        </authorList>
    </citation>
    <scope>NUCLEOTIDE SEQUENCE [LARGE SCALE GENOMIC DNA]</scope>
    <source>
        <strain evidence="11 12">2W32</strain>
    </source>
</reference>
<dbReference type="GO" id="GO:0009435">
    <property type="term" value="P:NAD+ biosynthetic process"/>
    <property type="evidence" value="ECO:0007669"/>
    <property type="project" value="UniProtKB-UniRule"/>
</dbReference>
<dbReference type="GO" id="GO:0005524">
    <property type="term" value="F:ATP binding"/>
    <property type="evidence" value="ECO:0007669"/>
    <property type="project" value="UniProtKB-UniRule"/>
</dbReference>
<keyword evidence="4 7" id="KW-0547">Nucleotide-binding</keyword>
<feature type="domain" description="CN hydrolase" evidence="10">
    <location>
        <begin position="1"/>
        <end position="260"/>
    </location>
</feature>
<dbReference type="HAMAP" id="MF_02090">
    <property type="entry name" value="NadE_glutamine_dep"/>
    <property type="match status" value="1"/>
</dbReference>
<feature type="active site" description="Nucleophile; for glutaminase activity" evidence="7">
    <location>
        <position position="149"/>
    </location>
</feature>
<comment type="caution">
    <text evidence="11">The sequence shown here is derived from an EMBL/GenBank/DDBJ whole genome shotgun (WGS) entry which is preliminary data.</text>
</comment>
<evidence type="ECO:0000256" key="4">
    <source>
        <dbReference type="ARBA" id="ARBA00022741"/>
    </source>
</evidence>
<dbReference type="InterPro" id="IPR003694">
    <property type="entry name" value="NAD_synthase"/>
</dbReference>
<sequence>MKIRLGQLNTTIGDLEGNFELIKKAMNDAENSSVDLLILPELVVCGYPPMDLLERPQFLDAVYDINERIIGHTKNASPVLFGTVTPNTAKSGRKCYNSAILADGGEVSAVVNKALLPTYDVYDELRYFEPANTFECINFKGRKLGITVCEDIWHNFELSYLSYDVNPVKELAEAGAEAICNVSASPYAQNKPAKRQKMLQQHARKWNIPVFYANQVGGNTELVSDGDSMAIDADGDLVSRCALFEEDFTDLYWEEKEPTLRSESNDTVEVPIPIAQMFKGIKVGLRDYLKKTAISDKVILGLSGGIDSALVATIAVEALGKANVVGITMPSEFSSEGSISDSEKLAENLGIPCHELPIGEVYNQFNELLNPFFKDTDFGVAEENLQPRIRGTLLMAYSNKFGHMLLNTGNKSELATGYCTLYGDMSGGLGIIADLYKTEVYEMAHWLNNEYFNETVIPKNILEKPPSAELRPDQKDADSLPEYEVLDAILKAYIEDQASVEDITDRGYDSTVVKQIVVLVDNMEYKRFQAAPALKMSSKAFGTGRRVPIVQGWTDNRR</sequence>
<dbReference type="PIRSF" id="PIRSF006630">
    <property type="entry name" value="NADS_GAT"/>
    <property type="match status" value="1"/>
</dbReference>
<feature type="binding site" evidence="7">
    <location>
        <position position="413"/>
    </location>
    <ligand>
        <name>deamido-NAD(+)</name>
        <dbReference type="ChEBI" id="CHEBI:58437"/>
        <note>ligand shared between two neighboring subunits</note>
    </ligand>
</feature>
<evidence type="ECO:0000313" key="11">
    <source>
        <dbReference type="EMBL" id="NGP89327.1"/>
    </source>
</evidence>
<dbReference type="InterPro" id="IPR003010">
    <property type="entry name" value="C-N_Hydrolase"/>
</dbReference>
<evidence type="ECO:0000256" key="2">
    <source>
        <dbReference type="ARBA" id="ARBA00007145"/>
    </source>
</evidence>
<dbReference type="Pfam" id="PF02540">
    <property type="entry name" value="NAD_synthase"/>
    <property type="match status" value="1"/>
</dbReference>
<keyword evidence="6 7" id="KW-0520">NAD</keyword>
<dbReference type="InterPro" id="IPR022310">
    <property type="entry name" value="NAD/GMP_synthase"/>
</dbReference>
<dbReference type="Pfam" id="PF00795">
    <property type="entry name" value="CN_hydrolase"/>
    <property type="match status" value="1"/>
</dbReference>
<dbReference type="CDD" id="cd07570">
    <property type="entry name" value="GAT_Gln-NAD-synth"/>
    <property type="match status" value="1"/>
</dbReference>
<evidence type="ECO:0000256" key="6">
    <source>
        <dbReference type="ARBA" id="ARBA00023027"/>
    </source>
</evidence>
<accession>A0A6M1T5G3</accession>
<dbReference type="Gene3D" id="3.60.110.10">
    <property type="entry name" value="Carbon-nitrogen hydrolase"/>
    <property type="match status" value="1"/>
</dbReference>
<dbReference type="EC" id="6.3.5.1" evidence="7 8"/>
<evidence type="ECO:0000256" key="3">
    <source>
        <dbReference type="ARBA" id="ARBA00022598"/>
    </source>
</evidence>
<dbReference type="InterPro" id="IPR014445">
    <property type="entry name" value="Gln-dep_NAD_synthase"/>
</dbReference>
<dbReference type="GO" id="GO:0004359">
    <property type="term" value="F:glutaminase activity"/>
    <property type="evidence" value="ECO:0007669"/>
    <property type="project" value="InterPro"/>
</dbReference>
<dbReference type="GO" id="GO:0008795">
    <property type="term" value="F:NAD+ synthase activity"/>
    <property type="evidence" value="ECO:0007669"/>
    <property type="project" value="UniProtKB-UniRule"/>
</dbReference>
<evidence type="ECO:0000256" key="9">
    <source>
        <dbReference type="RuleBase" id="RU003811"/>
    </source>
</evidence>
<comment type="function">
    <text evidence="7">Catalyzes the ATP-dependent amidation of deamido-NAD to form NAD. Uses L-glutamine as a nitrogen source.</text>
</comment>
<dbReference type="RefSeq" id="WP_165269937.1">
    <property type="nucleotide sequence ID" value="NZ_JAALLS010000018.1"/>
</dbReference>
<feature type="binding site" evidence="7">
    <location>
        <begin position="301"/>
        <end position="308"/>
    </location>
    <ligand>
        <name>ATP</name>
        <dbReference type="ChEBI" id="CHEBI:30616"/>
    </ligand>
</feature>
<keyword evidence="5 7" id="KW-0067">ATP-binding</keyword>
<comment type="pathway">
    <text evidence="1 7 8">Cofactor biosynthesis; NAD(+) biosynthesis; NAD(+) from deamido-NAD(+) (L-Gln route): step 1/1.</text>
</comment>
<keyword evidence="3 7" id="KW-0436">Ligase</keyword>
<dbReference type="Gene3D" id="3.40.50.620">
    <property type="entry name" value="HUPs"/>
    <property type="match status" value="1"/>
</dbReference>
<feature type="binding site" evidence="7">
    <location>
        <position position="526"/>
    </location>
    <ligand>
        <name>deamido-NAD(+)</name>
        <dbReference type="ChEBI" id="CHEBI:58437"/>
        <note>ligand shared between two neighboring subunits</note>
    </ligand>
</feature>
<evidence type="ECO:0000313" key="12">
    <source>
        <dbReference type="Proteomes" id="UP000479132"/>
    </source>
</evidence>
<feature type="binding site" evidence="7">
    <location>
        <position position="185"/>
    </location>
    <ligand>
        <name>L-glutamine</name>
        <dbReference type="ChEBI" id="CHEBI:58359"/>
    </ligand>
</feature>
<dbReference type="EMBL" id="JAALLS010000018">
    <property type="protein sequence ID" value="NGP89327.1"/>
    <property type="molecule type" value="Genomic_DNA"/>
</dbReference>
<comment type="caution">
    <text evidence="7">Lacks conserved residue(s) required for the propagation of feature annotation.</text>
</comment>
<evidence type="ECO:0000256" key="5">
    <source>
        <dbReference type="ARBA" id="ARBA00022840"/>
    </source>
</evidence>
<dbReference type="InterPro" id="IPR036526">
    <property type="entry name" value="C-N_Hydrolase_sf"/>
</dbReference>
<dbReference type="CDD" id="cd00553">
    <property type="entry name" value="NAD_synthase"/>
    <property type="match status" value="1"/>
</dbReference>
<name>A0A6M1T5G3_9BACT</name>
<protein>
    <recommendedName>
        <fullName evidence="7 8">Glutamine-dependent NAD(+) synthetase</fullName>
        <ecNumber evidence="7 8">6.3.5.1</ecNumber>
    </recommendedName>
    <alternativeName>
        <fullName evidence="7 8">NAD(+) synthase [glutamine-hydrolyzing]</fullName>
    </alternativeName>
</protein>
<evidence type="ECO:0000256" key="1">
    <source>
        <dbReference type="ARBA" id="ARBA00005188"/>
    </source>
</evidence>
<proteinExistence type="inferred from homology"/>
<dbReference type="InterPro" id="IPR014729">
    <property type="entry name" value="Rossmann-like_a/b/a_fold"/>
</dbReference>
<feature type="binding site" evidence="7">
    <location>
        <position position="119"/>
    </location>
    <ligand>
        <name>L-glutamine</name>
        <dbReference type="ChEBI" id="CHEBI:58359"/>
    </ligand>
</feature>
<feature type="binding site" evidence="7">
    <location>
        <position position="191"/>
    </location>
    <ligand>
        <name>L-glutamine</name>
        <dbReference type="ChEBI" id="CHEBI:58359"/>
    </ligand>
</feature>
<dbReference type="NCBIfam" id="NF010588">
    <property type="entry name" value="PRK13981.1"/>
    <property type="match status" value="1"/>
</dbReference>
<keyword evidence="12" id="KW-1185">Reference proteome</keyword>
<feature type="active site" description="Proton acceptor; for glutaminase activity" evidence="7">
    <location>
        <position position="41"/>
    </location>
</feature>
<evidence type="ECO:0000259" key="10">
    <source>
        <dbReference type="PROSITE" id="PS50263"/>
    </source>
</evidence>